<evidence type="ECO:0000256" key="2">
    <source>
        <dbReference type="SAM" id="SignalP"/>
    </source>
</evidence>
<feature type="transmembrane region" description="Helical" evidence="1">
    <location>
        <begin position="78"/>
        <end position="106"/>
    </location>
</feature>
<sequence length="358" mass="38420">MKKYIQLLFVAAAIIIPLEVFAAGPLFSPPDPAIKIPGLNLTKNIPIDFSPSTCPEITQSGAYGCLHIPWIGQYLSSIYTFAISAASILAALVLAIAGFLWLTAAGNTTRIELAKKHAGGALLGFVLILGSYTILYLINPKLVQFQERRIAVLHREELPQIALIQQAGNCNWQSPVREATNFTPGQACPDGSVDPIGGSPDSCIDSRTGNQVCCCTGLKISNGGDDLHFQQNIERQMEDAKPELAELINCMQKLVPLTINSISDSNIAAGTCRPWECRAYGSSIGCQHTCSSTSISAHYGGIEHTAQSKHQRGFSCAVDIDNTVPYDQLKNAALSCGTRYILNEGNHYHVSVVGCGAN</sequence>
<accession>A0A2M8LFN7</accession>
<evidence type="ECO:0008006" key="5">
    <source>
        <dbReference type="Google" id="ProtNLM"/>
    </source>
</evidence>
<name>A0A2M8LFN7_9BACT</name>
<keyword evidence="1" id="KW-1133">Transmembrane helix</keyword>
<dbReference type="AlphaFoldDB" id="A0A2M8LFN7"/>
<feature type="transmembrane region" description="Helical" evidence="1">
    <location>
        <begin position="118"/>
        <end position="138"/>
    </location>
</feature>
<dbReference type="Proteomes" id="UP000231152">
    <property type="component" value="Unassembled WGS sequence"/>
</dbReference>
<comment type="caution">
    <text evidence="3">The sequence shown here is derived from an EMBL/GenBank/DDBJ whole genome shotgun (WGS) entry which is preliminary data.</text>
</comment>
<gene>
    <name evidence="3" type="ORF">COV04_00105</name>
</gene>
<reference evidence="3 4" key="1">
    <citation type="submission" date="2017-09" db="EMBL/GenBank/DDBJ databases">
        <title>Depth-based differentiation of microbial function through sediment-hosted aquifers and enrichment of novel symbionts in the deep terrestrial subsurface.</title>
        <authorList>
            <person name="Probst A.J."/>
            <person name="Ladd B."/>
            <person name="Jarett J.K."/>
            <person name="Geller-Mcgrath D.E."/>
            <person name="Sieber C.M."/>
            <person name="Emerson J.B."/>
            <person name="Anantharaman K."/>
            <person name="Thomas B.C."/>
            <person name="Malmstrom R."/>
            <person name="Stieglmeier M."/>
            <person name="Klingl A."/>
            <person name="Woyke T."/>
            <person name="Ryan C.M."/>
            <person name="Banfield J.F."/>
        </authorList>
    </citation>
    <scope>NUCLEOTIDE SEQUENCE [LARGE SCALE GENOMIC DNA]</scope>
    <source>
        <strain evidence="3">CG10_big_fil_rev_8_21_14_0_10_48_11</strain>
    </source>
</reference>
<keyword evidence="2" id="KW-0732">Signal</keyword>
<feature type="chain" id="PRO_5014928726" description="Peptidase M15A C-terminal domain-containing protein" evidence="2">
    <location>
        <begin position="23"/>
        <end position="358"/>
    </location>
</feature>
<evidence type="ECO:0000256" key="1">
    <source>
        <dbReference type="SAM" id="Phobius"/>
    </source>
</evidence>
<evidence type="ECO:0000313" key="3">
    <source>
        <dbReference type="EMBL" id="PJE76274.1"/>
    </source>
</evidence>
<proteinExistence type="predicted"/>
<feature type="signal peptide" evidence="2">
    <location>
        <begin position="1"/>
        <end position="22"/>
    </location>
</feature>
<evidence type="ECO:0000313" key="4">
    <source>
        <dbReference type="Proteomes" id="UP000231152"/>
    </source>
</evidence>
<protein>
    <recommendedName>
        <fullName evidence="5">Peptidase M15A C-terminal domain-containing protein</fullName>
    </recommendedName>
</protein>
<dbReference type="EMBL" id="PFET01000001">
    <property type="protein sequence ID" value="PJE76274.1"/>
    <property type="molecule type" value="Genomic_DNA"/>
</dbReference>
<keyword evidence="1" id="KW-0812">Transmembrane</keyword>
<keyword evidence="1" id="KW-0472">Membrane</keyword>
<organism evidence="3 4">
    <name type="scientific">Candidatus Uhrbacteria bacterium CG10_big_fil_rev_8_21_14_0_10_48_11</name>
    <dbReference type="NCBI Taxonomy" id="1975037"/>
    <lineage>
        <taxon>Bacteria</taxon>
        <taxon>Candidatus Uhriibacteriota</taxon>
    </lineage>
</organism>